<dbReference type="EMBL" id="FOBB01000001">
    <property type="protein sequence ID" value="SEK59976.1"/>
    <property type="molecule type" value="Genomic_DNA"/>
</dbReference>
<dbReference type="RefSeq" id="WP_089906575.1">
    <property type="nucleotide sequence ID" value="NZ_FOBB01000001.1"/>
</dbReference>
<dbReference type="SUPFAM" id="SSF46689">
    <property type="entry name" value="Homeodomain-like"/>
    <property type="match status" value="1"/>
</dbReference>
<accession>A0A1H7IBV3</accession>
<evidence type="ECO:0000256" key="3">
    <source>
        <dbReference type="ARBA" id="ARBA00023163"/>
    </source>
</evidence>
<dbReference type="PROSITE" id="PS01124">
    <property type="entry name" value="HTH_ARAC_FAMILY_2"/>
    <property type="match status" value="1"/>
</dbReference>
<protein>
    <submittedName>
        <fullName evidence="5">AraC-type DNA-binding protein</fullName>
    </submittedName>
</protein>
<keyword evidence="1" id="KW-0805">Transcription regulation</keyword>
<dbReference type="PANTHER" id="PTHR43280:SF32">
    <property type="entry name" value="TRANSCRIPTIONAL REGULATORY PROTEIN"/>
    <property type="match status" value="1"/>
</dbReference>
<dbReference type="GO" id="GO:0043565">
    <property type="term" value="F:sequence-specific DNA binding"/>
    <property type="evidence" value="ECO:0007669"/>
    <property type="project" value="InterPro"/>
</dbReference>
<dbReference type="OrthoDB" id="956952at2"/>
<dbReference type="Gene3D" id="1.10.10.60">
    <property type="entry name" value="Homeodomain-like"/>
    <property type="match status" value="2"/>
</dbReference>
<dbReference type="InterPro" id="IPR018060">
    <property type="entry name" value="HTH_AraC"/>
</dbReference>
<dbReference type="Pfam" id="PF12833">
    <property type="entry name" value="HTH_18"/>
    <property type="match status" value="1"/>
</dbReference>
<evidence type="ECO:0000256" key="1">
    <source>
        <dbReference type="ARBA" id="ARBA00023015"/>
    </source>
</evidence>
<dbReference type="SMART" id="SM00342">
    <property type="entry name" value="HTH_ARAC"/>
    <property type="match status" value="1"/>
</dbReference>
<evidence type="ECO:0000313" key="6">
    <source>
        <dbReference type="Proteomes" id="UP000198984"/>
    </source>
</evidence>
<dbReference type="STRING" id="573321.SAMN04488505_101514"/>
<keyword evidence="3" id="KW-0804">Transcription</keyword>
<dbReference type="GO" id="GO:0003700">
    <property type="term" value="F:DNA-binding transcription factor activity"/>
    <property type="evidence" value="ECO:0007669"/>
    <property type="project" value="InterPro"/>
</dbReference>
<evidence type="ECO:0000313" key="5">
    <source>
        <dbReference type="EMBL" id="SEK59976.1"/>
    </source>
</evidence>
<gene>
    <name evidence="5" type="ORF">SAMN04488505_101514</name>
</gene>
<organism evidence="5 6">
    <name type="scientific">Chitinophaga rupis</name>
    <dbReference type="NCBI Taxonomy" id="573321"/>
    <lineage>
        <taxon>Bacteria</taxon>
        <taxon>Pseudomonadati</taxon>
        <taxon>Bacteroidota</taxon>
        <taxon>Chitinophagia</taxon>
        <taxon>Chitinophagales</taxon>
        <taxon>Chitinophagaceae</taxon>
        <taxon>Chitinophaga</taxon>
    </lineage>
</organism>
<dbReference type="AlphaFoldDB" id="A0A1H7IBV3"/>
<feature type="domain" description="HTH araC/xylS-type" evidence="4">
    <location>
        <begin position="10"/>
        <end position="115"/>
    </location>
</feature>
<dbReference type="InterPro" id="IPR009057">
    <property type="entry name" value="Homeodomain-like_sf"/>
</dbReference>
<evidence type="ECO:0000256" key="2">
    <source>
        <dbReference type="ARBA" id="ARBA00023125"/>
    </source>
</evidence>
<keyword evidence="6" id="KW-1185">Reference proteome</keyword>
<reference evidence="5 6" key="1">
    <citation type="submission" date="2016-10" db="EMBL/GenBank/DDBJ databases">
        <authorList>
            <person name="de Groot N.N."/>
        </authorList>
    </citation>
    <scope>NUCLEOTIDE SEQUENCE [LARGE SCALE GENOMIC DNA]</scope>
    <source>
        <strain evidence="5 6">DSM 21039</strain>
    </source>
</reference>
<keyword evidence="2 5" id="KW-0238">DNA-binding</keyword>
<dbReference type="Proteomes" id="UP000198984">
    <property type="component" value="Unassembled WGS sequence"/>
</dbReference>
<dbReference type="PANTHER" id="PTHR43280">
    <property type="entry name" value="ARAC-FAMILY TRANSCRIPTIONAL REGULATOR"/>
    <property type="match status" value="1"/>
</dbReference>
<sequence length="136" mass="15555">MMSRNEEIFQHYLEIIDTHLDDLISGRTDRMYELQDIAAHLFIHPTHLSTVIKQHTGHHPCFFYEQKIMEQAKIMLQNPQHSVADVAYTLTYDPSNFTKWFKAFAGVTPSKYRQQAAVPTGKAVPVRVAVPVSIAS</sequence>
<name>A0A1H7IBV3_9BACT</name>
<proteinExistence type="predicted"/>
<evidence type="ECO:0000259" key="4">
    <source>
        <dbReference type="PROSITE" id="PS01124"/>
    </source>
</evidence>